<evidence type="ECO:0000256" key="9">
    <source>
        <dbReference type="ARBA" id="ARBA00052530"/>
    </source>
</evidence>
<accession>A0A9P0HIL2</accession>
<comment type="catalytic activity">
    <reaction evidence="9 10">
        <text>a long-chain fatty acyl-CoA + 2 NADPH + 2 H(+) = a long-chain primary fatty alcohol + 2 NADP(+) + CoA</text>
        <dbReference type="Rhea" id="RHEA:52716"/>
        <dbReference type="ChEBI" id="CHEBI:15378"/>
        <dbReference type="ChEBI" id="CHEBI:57287"/>
        <dbReference type="ChEBI" id="CHEBI:57783"/>
        <dbReference type="ChEBI" id="CHEBI:58349"/>
        <dbReference type="ChEBI" id="CHEBI:77396"/>
        <dbReference type="ChEBI" id="CHEBI:83139"/>
        <dbReference type="EC" id="1.2.1.84"/>
    </reaction>
</comment>
<dbReference type="Proteomes" id="UP001152798">
    <property type="component" value="Chromosome 5"/>
</dbReference>
<keyword evidence="4 10" id="KW-0812">Transmembrane</keyword>
<feature type="transmembrane region" description="Helical" evidence="10">
    <location>
        <begin position="379"/>
        <end position="400"/>
    </location>
</feature>
<dbReference type="AlphaFoldDB" id="A0A9P0HIL2"/>
<dbReference type="InterPro" id="IPR036291">
    <property type="entry name" value="NAD(P)-bd_dom_sf"/>
</dbReference>
<gene>
    <name evidence="13" type="ORF">NEZAVI_LOCUS11860</name>
</gene>
<dbReference type="CDD" id="cd09071">
    <property type="entry name" value="FAR_C"/>
    <property type="match status" value="1"/>
</dbReference>
<keyword evidence="7 10" id="KW-0443">Lipid metabolism</keyword>
<keyword evidence="10" id="KW-0560">Oxidoreductase</keyword>
<dbReference type="EC" id="1.2.1.84" evidence="10"/>
<dbReference type="GO" id="GO:0080019">
    <property type="term" value="F:alcohol-forming very long-chain fatty acyl-CoA reductase activity"/>
    <property type="evidence" value="ECO:0007669"/>
    <property type="project" value="InterPro"/>
</dbReference>
<keyword evidence="3 10" id="KW-0444">Lipid biosynthesis</keyword>
<dbReference type="GO" id="GO:0102965">
    <property type="term" value="F:alcohol-forming long-chain fatty acyl-CoA reductase activity"/>
    <property type="evidence" value="ECO:0007669"/>
    <property type="project" value="UniProtKB-EC"/>
</dbReference>
<name>A0A9P0HIL2_NEZVI</name>
<evidence type="ECO:0000256" key="8">
    <source>
        <dbReference type="ARBA" id="ARBA00023136"/>
    </source>
</evidence>
<dbReference type="InterPro" id="IPR026055">
    <property type="entry name" value="FAR"/>
</dbReference>
<proteinExistence type="inferred from homology"/>
<evidence type="ECO:0000313" key="14">
    <source>
        <dbReference type="Proteomes" id="UP001152798"/>
    </source>
</evidence>
<dbReference type="SUPFAM" id="SSF51735">
    <property type="entry name" value="NAD(P)-binding Rossmann-fold domains"/>
    <property type="match status" value="1"/>
</dbReference>
<dbReference type="EMBL" id="OV725081">
    <property type="protein sequence ID" value="CAH1403215.1"/>
    <property type="molecule type" value="Genomic_DNA"/>
</dbReference>
<dbReference type="OrthoDB" id="429813at2759"/>
<evidence type="ECO:0000259" key="11">
    <source>
        <dbReference type="Pfam" id="PF03015"/>
    </source>
</evidence>
<dbReference type="Pfam" id="PF03015">
    <property type="entry name" value="Sterile"/>
    <property type="match status" value="1"/>
</dbReference>
<sequence length="527" mass="60375">MFGVAQSILRSSSAMVALQADRQSIGDYEESEIQTLFQGGKVLITGATGFLGKVLMESLLRKTSTEKIFILIRSKRNKTTEERMKEMLNDKVFQKLKSENPARMSAINLISGDCSSPGLGLSNADKEMLLNEVNIIFHGAATVRFNENLKTATGTNVAASQMILDLARQMKNLRVVMHVSTAYSNSQFDEIVEKVYPVHEEFNLIQLANSIDKDTASKITKNVIGDSPNTYVFTKRITEDMIQRKYSDLPVGIFRPAIVIGAKEEPSPGYVDNLYGPTGLAIGIMSGVVHCLLIGTDANADLVPVDYTVNCLIASAWETYTRFVTDRPYTNIPVYNFVPYPKSPITWGQFTDQIVESGRKGAPDNSIWHSFIFRVKSLWLYRLITAIFHFLPAWIGDTIMKVLGKKPRWKNIYERTDEVMIVLRPFCTRSFRFSNENVQDLWRRLNKKDKQLFPFSLQNFDWRNYFDIYLQGVKIYMMKEKIDPKAAEQRSKRFRFFHYTLIFSMISFWSGIIFVINKFYLQFNKSV</sequence>
<keyword evidence="8 10" id="KW-0472">Membrane</keyword>
<comment type="similarity">
    <text evidence="2 10">Belongs to the fatty acyl-CoA reductase family.</text>
</comment>
<reference evidence="13" key="1">
    <citation type="submission" date="2022-01" db="EMBL/GenBank/DDBJ databases">
        <authorList>
            <person name="King R."/>
        </authorList>
    </citation>
    <scope>NUCLEOTIDE SEQUENCE</scope>
</reference>
<dbReference type="Pfam" id="PF07993">
    <property type="entry name" value="NAD_binding_4"/>
    <property type="match status" value="1"/>
</dbReference>
<evidence type="ECO:0000256" key="4">
    <source>
        <dbReference type="ARBA" id="ARBA00022692"/>
    </source>
</evidence>
<dbReference type="InterPro" id="IPR013120">
    <property type="entry name" value="FAR_NAD-bd"/>
</dbReference>
<evidence type="ECO:0000256" key="10">
    <source>
        <dbReference type="RuleBase" id="RU363097"/>
    </source>
</evidence>
<comment type="subcellular location">
    <subcellularLocation>
        <location evidence="1">Membrane</location>
        <topology evidence="1">Multi-pass membrane protein</topology>
    </subcellularLocation>
</comment>
<dbReference type="CDD" id="cd05236">
    <property type="entry name" value="FAR-N_SDR_e"/>
    <property type="match status" value="1"/>
</dbReference>
<keyword evidence="14" id="KW-1185">Reference proteome</keyword>
<dbReference type="FunFam" id="3.40.50.720:FF:000143">
    <property type="entry name" value="Fatty acyl-CoA reductase"/>
    <property type="match status" value="1"/>
</dbReference>
<evidence type="ECO:0000259" key="12">
    <source>
        <dbReference type="Pfam" id="PF07993"/>
    </source>
</evidence>
<evidence type="ECO:0000313" key="13">
    <source>
        <dbReference type="EMBL" id="CAH1403215.1"/>
    </source>
</evidence>
<feature type="domain" description="Fatty acyl-CoA reductase C-terminal" evidence="11">
    <location>
        <begin position="388"/>
        <end position="480"/>
    </location>
</feature>
<dbReference type="Gene3D" id="3.40.50.720">
    <property type="entry name" value="NAD(P)-binding Rossmann-like Domain"/>
    <property type="match status" value="1"/>
</dbReference>
<organism evidence="13 14">
    <name type="scientific">Nezara viridula</name>
    <name type="common">Southern green stink bug</name>
    <name type="synonym">Cimex viridulus</name>
    <dbReference type="NCBI Taxonomy" id="85310"/>
    <lineage>
        <taxon>Eukaryota</taxon>
        <taxon>Metazoa</taxon>
        <taxon>Ecdysozoa</taxon>
        <taxon>Arthropoda</taxon>
        <taxon>Hexapoda</taxon>
        <taxon>Insecta</taxon>
        <taxon>Pterygota</taxon>
        <taxon>Neoptera</taxon>
        <taxon>Paraneoptera</taxon>
        <taxon>Hemiptera</taxon>
        <taxon>Heteroptera</taxon>
        <taxon>Panheteroptera</taxon>
        <taxon>Pentatomomorpha</taxon>
        <taxon>Pentatomoidea</taxon>
        <taxon>Pentatomidae</taxon>
        <taxon>Pentatominae</taxon>
        <taxon>Nezara</taxon>
    </lineage>
</organism>
<dbReference type="InterPro" id="IPR033640">
    <property type="entry name" value="FAR_C"/>
</dbReference>
<evidence type="ECO:0000256" key="5">
    <source>
        <dbReference type="ARBA" id="ARBA00022857"/>
    </source>
</evidence>
<dbReference type="GO" id="GO:0016020">
    <property type="term" value="C:membrane"/>
    <property type="evidence" value="ECO:0007669"/>
    <property type="project" value="UniProtKB-SubCell"/>
</dbReference>
<evidence type="ECO:0000256" key="3">
    <source>
        <dbReference type="ARBA" id="ARBA00022516"/>
    </source>
</evidence>
<keyword evidence="5 10" id="KW-0521">NADP</keyword>
<dbReference type="PANTHER" id="PTHR11011">
    <property type="entry name" value="MALE STERILITY PROTEIN 2-RELATED"/>
    <property type="match status" value="1"/>
</dbReference>
<dbReference type="PANTHER" id="PTHR11011:SF60">
    <property type="entry name" value="FATTY ACYL-COA REDUCTASE-RELATED"/>
    <property type="match status" value="1"/>
</dbReference>
<evidence type="ECO:0000256" key="7">
    <source>
        <dbReference type="ARBA" id="ARBA00023098"/>
    </source>
</evidence>
<dbReference type="GO" id="GO:0035336">
    <property type="term" value="P:long-chain fatty-acyl-CoA metabolic process"/>
    <property type="evidence" value="ECO:0007669"/>
    <property type="project" value="TreeGrafter"/>
</dbReference>
<comment type="function">
    <text evidence="10">Catalyzes the reduction of fatty acyl-CoA to fatty alcohols.</text>
</comment>
<evidence type="ECO:0000256" key="6">
    <source>
        <dbReference type="ARBA" id="ARBA00022989"/>
    </source>
</evidence>
<protein>
    <recommendedName>
        <fullName evidence="10">Fatty acyl-CoA reductase</fullName>
        <ecNumber evidence="10">1.2.1.84</ecNumber>
    </recommendedName>
</protein>
<evidence type="ECO:0000256" key="1">
    <source>
        <dbReference type="ARBA" id="ARBA00004141"/>
    </source>
</evidence>
<keyword evidence="6 10" id="KW-1133">Transmembrane helix</keyword>
<feature type="domain" description="Thioester reductase (TE)" evidence="12">
    <location>
        <begin position="44"/>
        <end position="311"/>
    </location>
</feature>
<dbReference type="GO" id="GO:0005777">
    <property type="term" value="C:peroxisome"/>
    <property type="evidence" value="ECO:0007669"/>
    <property type="project" value="TreeGrafter"/>
</dbReference>
<evidence type="ECO:0000256" key="2">
    <source>
        <dbReference type="ARBA" id="ARBA00005928"/>
    </source>
</evidence>
<feature type="transmembrane region" description="Helical" evidence="10">
    <location>
        <begin position="496"/>
        <end position="516"/>
    </location>
</feature>